<dbReference type="InterPro" id="IPR050097">
    <property type="entry name" value="Ferredoxin-NADP_redctase_2"/>
</dbReference>
<name>A0A3B0TKJ3_9ZZZZ</name>
<dbReference type="Pfam" id="PF07992">
    <property type="entry name" value="Pyr_redox_2"/>
    <property type="match status" value="1"/>
</dbReference>
<dbReference type="AlphaFoldDB" id="A0A3B0TKJ3"/>
<evidence type="ECO:0000256" key="2">
    <source>
        <dbReference type="ARBA" id="ARBA00022827"/>
    </source>
</evidence>
<feature type="domain" description="FAD/NAD(P)-binding" evidence="5">
    <location>
        <begin position="18"/>
        <end position="304"/>
    </location>
</feature>
<keyword evidence="3" id="KW-0521">NADP</keyword>
<evidence type="ECO:0000256" key="4">
    <source>
        <dbReference type="ARBA" id="ARBA00023002"/>
    </source>
</evidence>
<dbReference type="EC" id="1.8.1.9" evidence="6"/>
<dbReference type="InterPro" id="IPR036188">
    <property type="entry name" value="FAD/NAD-bd_sf"/>
</dbReference>
<dbReference type="Gene3D" id="3.50.50.60">
    <property type="entry name" value="FAD/NAD(P)-binding domain"/>
    <property type="match status" value="2"/>
</dbReference>
<protein>
    <submittedName>
        <fullName evidence="6">Thioredoxin reductase</fullName>
        <ecNumber evidence="6">1.8.1.9</ecNumber>
    </submittedName>
</protein>
<dbReference type="SUPFAM" id="SSF51905">
    <property type="entry name" value="FAD/NAD(P)-binding domain"/>
    <property type="match status" value="1"/>
</dbReference>
<dbReference type="PRINTS" id="PR00368">
    <property type="entry name" value="FADPNR"/>
</dbReference>
<proteinExistence type="inferred from homology"/>
<keyword evidence="4 6" id="KW-0560">Oxidoreductase</keyword>
<dbReference type="PANTHER" id="PTHR48105">
    <property type="entry name" value="THIOREDOXIN REDUCTASE 1-RELATED-RELATED"/>
    <property type="match status" value="1"/>
</dbReference>
<dbReference type="EMBL" id="UOEH01000589">
    <property type="protein sequence ID" value="VAW07566.1"/>
    <property type="molecule type" value="Genomic_DNA"/>
</dbReference>
<dbReference type="HAMAP" id="MF_01685">
    <property type="entry name" value="FENR2"/>
    <property type="match status" value="1"/>
</dbReference>
<dbReference type="PRINTS" id="PR00469">
    <property type="entry name" value="PNDRDTASEII"/>
</dbReference>
<sequence>MPTVLVNSVPPGGAYETDVIIIGAGPVGLFAVFELGLLGIKARVIDILDHPGGQCIELYPEKPILDIPAIKTISGEQLTRQLLDQIDPFGPEFHLNEMAVSVAKTDDGKWRVDTDMGTSITAPAICIAAGGGSFQPKKPPIPGVDDYEGGSVFYAVRQRQMFEGKELVIAGGGDSALDWTINLQPIAKKITLVHRRKEFRGAPDSVEKMRALADAGKIEVHVAQIKGLKGADRQIESVSVTSEADGDYDIPCENLLAFYGLTMKLGPIADFGLNLVENRVAVDTEKFESSVPGIFCIGDMANYPGKLKLILSGFHEAALMSHAAFHYVFPDKKLKFQHTTSAKGLQAQVAGD</sequence>
<keyword evidence="2" id="KW-0274">FAD</keyword>
<evidence type="ECO:0000313" key="6">
    <source>
        <dbReference type="EMBL" id="VAW07566.1"/>
    </source>
</evidence>
<dbReference type="GO" id="GO:0004791">
    <property type="term" value="F:thioredoxin-disulfide reductase (NADPH) activity"/>
    <property type="evidence" value="ECO:0007669"/>
    <property type="project" value="UniProtKB-EC"/>
</dbReference>
<dbReference type="GO" id="GO:0004324">
    <property type="term" value="F:ferredoxin-NADP+ reductase activity"/>
    <property type="evidence" value="ECO:0007669"/>
    <property type="project" value="InterPro"/>
</dbReference>
<evidence type="ECO:0000256" key="3">
    <source>
        <dbReference type="ARBA" id="ARBA00022857"/>
    </source>
</evidence>
<organism evidence="6">
    <name type="scientific">hydrothermal vent metagenome</name>
    <dbReference type="NCBI Taxonomy" id="652676"/>
    <lineage>
        <taxon>unclassified sequences</taxon>
        <taxon>metagenomes</taxon>
        <taxon>ecological metagenomes</taxon>
    </lineage>
</organism>
<gene>
    <name evidence="6" type="ORF">MNBD_ALPHA05-1492</name>
</gene>
<evidence type="ECO:0000259" key="5">
    <source>
        <dbReference type="Pfam" id="PF07992"/>
    </source>
</evidence>
<dbReference type="InterPro" id="IPR022890">
    <property type="entry name" value="Fd--NADP_Rdtase_type_2"/>
</dbReference>
<accession>A0A3B0TKJ3</accession>
<keyword evidence="1" id="KW-0285">Flavoprotein</keyword>
<dbReference type="InterPro" id="IPR023753">
    <property type="entry name" value="FAD/NAD-binding_dom"/>
</dbReference>
<evidence type="ECO:0000256" key="1">
    <source>
        <dbReference type="ARBA" id="ARBA00022630"/>
    </source>
</evidence>
<reference evidence="6" key="1">
    <citation type="submission" date="2018-06" db="EMBL/GenBank/DDBJ databases">
        <authorList>
            <person name="Zhirakovskaya E."/>
        </authorList>
    </citation>
    <scope>NUCLEOTIDE SEQUENCE</scope>
</reference>